<dbReference type="Pfam" id="PF08818">
    <property type="entry name" value="DUF1801"/>
    <property type="match status" value="1"/>
</dbReference>
<feature type="domain" description="YdhG-like" evidence="1">
    <location>
        <begin position="20"/>
        <end position="114"/>
    </location>
</feature>
<dbReference type="AlphaFoldDB" id="A0A3L7JRS5"/>
<evidence type="ECO:0000259" key="1">
    <source>
        <dbReference type="Pfam" id="PF08818"/>
    </source>
</evidence>
<dbReference type="Gene3D" id="3.90.1150.200">
    <property type="match status" value="1"/>
</dbReference>
<dbReference type="InterPro" id="IPR014922">
    <property type="entry name" value="YdhG-like"/>
</dbReference>
<reference evidence="2 3" key="1">
    <citation type="submission" date="2018-10" db="EMBL/GenBank/DDBJ databases">
        <title>Falsibacillus sp. genome draft.</title>
        <authorList>
            <person name="Shi S."/>
        </authorList>
    </citation>
    <scope>NUCLEOTIDE SEQUENCE [LARGE SCALE GENOMIC DNA]</scope>
    <source>
        <strain evidence="2 3">GY 10110</strain>
    </source>
</reference>
<dbReference type="SUPFAM" id="SSF159888">
    <property type="entry name" value="YdhG-like"/>
    <property type="match status" value="1"/>
</dbReference>
<organism evidence="2 3">
    <name type="scientific">Falsibacillus albus</name>
    <dbReference type="NCBI Taxonomy" id="2478915"/>
    <lineage>
        <taxon>Bacteria</taxon>
        <taxon>Bacillati</taxon>
        <taxon>Bacillota</taxon>
        <taxon>Bacilli</taxon>
        <taxon>Bacillales</taxon>
        <taxon>Bacillaceae</taxon>
        <taxon>Falsibacillus</taxon>
    </lineage>
</organism>
<keyword evidence="3" id="KW-1185">Reference proteome</keyword>
<dbReference type="EMBL" id="RCVZ01000018">
    <property type="protein sequence ID" value="RLQ92411.1"/>
    <property type="molecule type" value="Genomic_DNA"/>
</dbReference>
<protein>
    <submittedName>
        <fullName evidence="2">DUF1801 domain-containing protein</fullName>
    </submittedName>
</protein>
<gene>
    <name evidence="2" type="ORF">D9X91_19375</name>
</gene>
<dbReference type="RefSeq" id="WP_121682301.1">
    <property type="nucleotide sequence ID" value="NZ_RCVZ01000018.1"/>
</dbReference>
<dbReference type="OrthoDB" id="9813231at2"/>
<evidence type="ECO:0000313" key="3">
    <source>
        <dbReference type="Proteomes" id="UP000276770"/>
    </source>
</evidence>
<sequence length="125" mass="14415">MQYEAKNPQEYLEQLEDDWRKEKLMTIRQYILDHAPDLEEGIEYKMLSYSKDSSSFFHLNAQKGYVSLYVGSIDKIVDAEELLEGFNRGKGCIRVKKSVILKETGLETFVKRAIEAKLAGKDISC</sequence>
<proteinExistence type="predicted"/>
<accession>A0A3L7JRS5</accession>
<evidence type="ECO:0000313" key="2">
    <source>
        <dbReference type="EMBL" id="RLQ92411.1"/>
    </source>
</evidence>
<name>A0A3L7JRS5_9BACI</name>
<comment type="caution">
    <text evidence="2">The sequence shown here is derived from an EMBL/GenBank/DDBJ whole genome shotgun (WGS) entry which is preliminary data.</text>
</comment>
<dbReference type="Proteomes" id="UP000276770">
    <property type="component" value="Unassembled WGS sequence"/>
</dbReference>